<sequence length="199" mass="22645">MCDVNVVSIDSRGRQTSDAAAFKEHTCSFSHFQRKIAKHQEALWHKSRVAAMCGMDLKVYFRKNDDDSTRIEDRDQINQAATLLCMNPSTGFAKHHIRGVAYVVMNDGLAPLSWRQVWGLVELISDASSYYKNDPDHALRGKQELSRLANLYRQQFYGPLAIYEFRQDKGVFDVKVPSITSDSKPASKINRKPFSSIQV</sequence>
<keyword evidence="2" id="KW-1185">Reference proteome</keyword>
<name>A0A9K3KMD5_9STRA</name>
<comment type="caution">
    <text evidence="1">The sequence shown here is derived from an EMBL/GenBank/DDBJ whole genome shotgun (WGS) entry which is preliminary data.</text>
</comment>
<organism evidence="1 2">
    <name type="scientific">Nitzschia inconspicua</name>
    <dbReference type="NCBI Taxonomy" id="303405"/>
    <lineage>
        <taxon>Eukaryota</taxon>
        <taxon>Sar</taxon>
        <taxon>Stramenopiles</taxon>
        <taxon>Ochrophyta</taxon>
        <taxon>Bacillariophyta</taxon>
        <taxon>Bacillariophyceae</taxon>
        <taxon>Bacillariophycidae</taxon>
        <taxon>Bacillariales</taxon>
        <taxon>Bacillariaceae</taxon>
        <taxon>Nitzschia</taxon>
    </lineage>
</organism>
<dbReference type="AlphaFoldDB" id="A0A9K3KMD5"/>
<dbReference type="Proteomes" id="UP000693970">
    <property type="component" value="Unassembled WGS sequence"/>
</dbReference>
<evidence type="ECO:0000313" key="2">
    <source>
        <dbReference type="Proteomes" id="UP000693970"/>
    </source>
</evidence>
<reference evidence="1" key="1">
    <citation type="journal article" date="2021" name="Sci. Rep.">
        <title>Diploid genomic architecture of Nitzschia inconspicua, an elite biomass production diatom.</title>
        <authorList>
            <person name="Oliver A."/>
            <person name="Podell S."/>
            <person name="Pinowska A."/>
            <person name="Traller J.C."/>
            <person name="Smith S.R."/>
            <person name="McClure R."/>
            <person name="Beliaev A."/>
            <person name="Bohutskyi P."/>
            <person name="Hill E.A."/>
            <person name="Rabines A."/>
            <person name="Zheng H."/>
            <person name="Allen L.Z."/>
            <person name="Kuo A."/>
            <person name="Grigoriev I.V."/>
            <person name="Allen A.E."/>
            <person name="Hazlebeck D."/>
            <person name="Allen E.E."/>
        </authorList>
    </citation>
    <scope>NUCLEOTIDE SEQUENCE</scope>
    <source>
        <strain evidence="1">Hildebrandi</strain>
    </source>
</reference>
<evidence type="ECO:0000313" key="1">
    <source>
        <dbReference type="EMBL" id="KAG7345630.1"/>
    </source>
</evidence>
<protein>
    <submittedName>
        <fullName evidence="1">Uncharacterized protein</fullName>
    </submittedName>
</protein>
<proteinExistence type="predicted"/>
<accession>A0A9K3KMD5</accession>
<reference evidence="1" key="2">
    <citation type="submission" date="2021-04" db="EMBL/GenBank/DDBJ databases">
        <authorList>
            <person name="Podell S."/>
        </authorList>
    </citation>
    <scope>NUCLEOTIDE SEQUENCE</scope>
    <source>
        <strain evidence="1">Hildebrandi</strain>
    </source>
</reference>
<dbReference type="EMBL" id="JAGRRH010000022">
    <property type="protein sequence ID" value="KAG7345630.1"/>
    <property type="molecule type" value="Genomic_DNA"/>
</dbReference>
<gene>
    <name evidence="1" type="ORF">IV203_033161</name>
</gene>